<dbReference type="Proteomes" id="UP000006512">
    <property type="component" value="Unassembled WGS sequence"/>
</dbReference>
<keyword evidence="2" id="KW-1185">Reference proteome</keyword>
<proteinExistence type="predicted"/>
<dbReference type="EMBL" id="GL883077">
    <property type="protein sequence ID" value="EGF92976.1"/>
    <property type="molecule type" value="Genomic_DNA"/>
</dbReference>
<dbReference type="AlphaFoldDB" id="F4QII7"/>
<protein>
    <submittedName>
        <fullName evidence="1">Uncharacterized protein</fullName>
    </submittedName>
</protein>
<dbReference type="RefSeq" id="WP_006272161.1">
    <property type="nucleotide sequence ID" value="NZ_GL883077.1"/>
</dbReference>
<name>F4QII7_9CAUL</name>
<dbReference type="eggNOG" id="ENOG50333H6">
    <property type="taxonomic scope" value="Bacteria"/>
</dbReference>
<dbReference type="STRING" id="715226.ABI_14150"/>
<reference evidence="2" key="1">
    <citation type="submission" date="2011-03" db="EMBL/GenBank/DDBJ databases">
        <title>Draft genome sequence of Brevundimonas diminuta.</title>
        <authorList>
            <person name="Brown P.J.B."/>
            <person name="Buechlein A."/>
            <person name="Hemmerich C."/>
            <person name="Brun Y.V."/>
        </authorList>
    </citation>
    <scope>NUCLEOTIDE SEQUENCE [LARGE SCALE GENOMIC DNA]</scope>
    <source>
        <strain evidence="2">C19</strain>
    </source>
</reference>
<organism evidence="1 2">
    <name type="scientific">Asticcacaulis biprosthecium C19</name>
    <dbReference type="NCBI Taxonomy" id="715226"/>
    <lineage>
        <taxon>Bacteria</taxon>
        <taxon>Pseudomonadati</taxon>
        <taxon>Pseudomonadota</taxon>
        <taxon>Alphaproteobacteria</taxon>
        <taxon>Caulobacterales</taxon>
        <taxon>Caulobacteraceae</taxon>
        <taxon>Asticcacaulis</taxon>
    </lineage>
</organism>
<evidence type="ECO:0000313" key="1">
    <source>
        <dbReference type="EMBL" id="EGF92976.1"/>
    </source>
</evidence>
<gene>
    <name evidence="1" type="ORF">ABI_14150</name>
</gene>
<evidence type="ECO:0000313" key="2">
    <source>
        <dbReference type="Proteomes" id="UP000006512"/>
    </source>
</evidence>
<sequence length="114" mass="12149">MKRADMVRYGAEQLINAENAIELALCQSATLISELSRMRMESRLSAVVGQDALDSAADVIIKLTEARRAIVQTHGHLNDVKIQIGCGAVAAGDVEKPPKPTPTGMRLPLAVAAE</sequence>
<accession>F4QII7</accession>
<dbReference type="HOGENOM" id="CLU_164745_2_0_5"/>